<proteinExistence type="predicted"/>
<dbReference type="InterPro" id="IPR052865">
    <property type="entry name" value="Zinc_finger_BED"/>
</dbReference>
<evidence type="ECO:0000256" key="5">
    <source>
        <dbReference type="ARBA" id="ARBA00023125"/>
    </source>
</evidence>
<keyword evidence="9" id="KW-0472">Membrane</keyword>
<feature type="compositionally biased region" description="Low complexity" evidence="8">
    <location>
        <begin position="773"/>
        <end position="782"/>
    </location>
</feature>
<evidence type="ECO:0000256" key="9">
    <source>
        <dbReference type="SAM" id="Phobius"/>
    </source>
</evidence>
<keyword evidence="2" id="KW-0479">Metal-binding</keyword>
<dbReference type="InParanoid" id="A0A803K220"/>
<evidence type="ECO:0000256" key="3">
    <source>
        <dbReference type="ARBA" id="ARBA00022771"/>
    </source>
</evidence>
<comment type="subcellular location">
    <subcellularLocation>
        <location evidence="1">Nucleus</location>
    </subcellularLocation>
</comment>
<keyword evidence="4" id="KW-0862">Zinc</keyword>
<feature type="compositionally biased region" description="Acidic residues" evidence="8">
    <location>
        <begin position="155"/>
        <end position="172"/>
    </location>
</feature>
<keyword evidence="9" id="KW-1133">Transmembrane helix</keyword>
<feature type="compositionally biased region" description="Low complexity" evidence="8">
    <location>
        <begin position="354"/>
        <end position="370"/>
    </location>
</feature>
<keyword evidence="5" id="KW-0238">DNA-binding</keyword>
<keyword evidence="3 7" id="KW-0863">Zinc-finger</keyword>
<dbReference type="GO" id="GO:0005634">
    <property type="term" value="C:nucleus"/>
    <property type="evidence" value="ECO:0007669"/>
    <property type="project" value="UniProtKB-SubCell"/>
</dbReference>
<dbReference type="InterPro" id="IPR008906">
    <property type="entry name" value="HATC_C_dom"/>
</dbReference>
<evidence type="ECO:0000256" key="8">
    <source>
        <dbReference type="SAM" id="MobiDB-lite"/>
    </source>
</evidence>
<reference evidence="11" key="2">
    <citation type="submission" date="2021-03" db="UniProtKB">
        <authorList>
            <consortium name="Ensembl"/>
        </authorList>
    </citation>
    <scope>IDENTIFICATION</scope>
</reference>
<reference evidence="11" key="1">
    <citation type="journal article" date="2010" name="Science">
        <title>The genome of the Western clawed frog Xenopus tropicalis.</title>
        <authorList>
            <person name="Hellsten U."/>
            <person name="Harland R.M."/>
            <person name="Gilchrist M.J."/>
            <person name="Hendrix D."/>
            <person name="Jurka J."/>
            <person name="Kapitonov V."/>
            <person name="Ovcharenko I."/>
            <person name="Putnam N.H."/>
            <person name="Shu S."/>
            <person name="Taher L."/>
            <person name="Blitz I.L."/>
            <person name="Blumberg B."/>
            <person name="Dichmann D.S."/>
            <person name="Dubchak I."/>
            <person name="Amaya E."/>
            <person name="Detter J.C."/>
            <person name="Fletcher R."/>
            <person name="Gerhard D.S."/>
            <person name="Goodstein D."/>
            <person name="Graves T."/>
            <person name="Grigoriev I.V."/>
            <person name="Grimwood J."/>
            <person name="Kawashima T."/>
            <person name="Lindquist E."/>
            <person name="Lucas S.M."/>
            <person name="Mead P.E."/>
            <person name="Mitros T."/>
            <person name="Ogino H."/>
            <person name="Ohta Y."/>
            <person name="Poliakov A.V."/>
            <person name="Pollet N."/>
            <person name="Robert J."/>
            <person name="Salamov A."/>
            <person name="Sater A.K."/>
            <person name="Schmutz J."/>
            <person name="Terry A."/>
            <person name="Vize P.D."/>
            <person name="Warren W.C."/>
            <person name="Wells D."/>
            <person name="Wills A."/>
            <person name="Wilson R.K."/>
            <person name="Zimmerman L.B."/>
            <person name="Zorn A.M."/>
            <person name="Grainger R."/>
            <person name="Grammer T."/>
            <person name="Khokha M.K."/>
            <person name="Richardson P.M."/>
            <person name="Rokhsar D.S."/>
        </authorList>
    </citation>
    <scope>NUCLEOTIDE SEQUENCE [LARGE SCALE GENOMIC DNA]</scope>
    <source>
        <strain evidence="11">Nigerian</strain>
    </source>
</reference>
<keyword evidence="9" id="KW-0812">Transmembrane</keyword>
<evidence type="ECO:0000256" key="7">
    <source>
        <dbReference type="PROSITE-ProRule" id="PRU00027"/>
    </source>
</evidence>
<feature type="transmembrane region" description="Helical" evidence="9">
    <location>
        <begin position="923"/>
        <end position="942"/>
    </location>
</feature>
<dbReference type="AlphaFoldDB" id="A0A803K220"/>
<dbReference type="InterPro" id="IPR003656">
    <property type="entry name" value="Znf_BED"/>
</dbReference>
<dbReference type="GO" id="GO:0046983">
    <property type="term" value="F:protein dimerization activity"/>
    <property type="evidence" value="ECO:0007669"/>
    <property type="project" value="InterPro"/>
</dbReference>
<feature type="compositionally biased region" description="Polar residues" evidence="8">
    <location>
        <begin position="757"/>
        <end position="772"/>
    </location>
</feature>
<feature type="compositionally biased region" description="Low complexity" evidence="8">
    <location>
        <begin position="9"/>
        <end position="29"/>
    </location>
</feature>
<feature type="region of interest" description="Disordered" evidence="8">
    <location>
        <begin position="282"/>
        <end position="370"/>
    </location>
</feature>
<dbReference type="PANTHER" id="PTHR47241:SF1">
    <property type="entry name" value="BED-TYPE DOMAIN-CONTAINING PROTEIN"/>
    <property type="match status" value="1"/>
</dbReference>
<sequence>MPSLGNIGQQPQQQLQQQQSQQQQLQQQQVAGRSGATGSRKTLPDLFATTSRPIQSQQAEAVMDWLTQATSSAADSSEQQEVASPASSVIRGMLSPLLFDPEVDFSPDTQDLFDDQTGMGGAFQSDEEEVYVAQHTTSAVGDVGQGPLMAGQQADEPDVDVDAGSDLGEDDGDRSWVPAQEDNSSSSEGELCVVVSDAEEEPAPKKQKTPPTTARGGRQQGSTAPGSTGSGRMGRDLQPSGPQPSTAGKVVARTSAVWAFFTCQSQDPSVAVCHLCRQKVRRGQTGSHMGTSALSSHMKRHHRMTWEQHQSGRAPGGSGASCPPPPIPQGTGASSPIPVAREEDSEAHSRRRPLCSSASSAAPSVSSSSLLPSAQPLTRQLMACAAPNWRIPSRHYFARKAVPALHQQVVDNVSLSLDYAVGGRVHCTTDTWTSRHGQGRYISYTAHWVTLMSAGEGAGSRTPLRLEVPPRGVKERSHTAPELHAAFQTQVQRWFAPRQLQAGNVVCDNGRNLLAALHLGRLTHVPCFAHVLNLVVQHFLKSYTGLGVVLEKARRVCGHFRRSPTASASLSRMQRQHSLPPHRLICDLPTRWNSTLHMVERLVEQRWAVSNYLLEHSARGTQGANLGYFSAEQWQQMRQLCRVLAPFEQATRFVSRDSACVKQGEEAGDDLLHLQGSQEEVGRGHLFYMAAHMQTCLRSDSRICAIKDREDYWVATMIDPRYKEKMAQFLVPSQRERRVGQLKRALCAKLMEAFPQPDTQASTTPHIQQRQESSSSSSSSSSAARGGGNLMDVWRSFFEPRQAAAGLVSTQSHHQKRLENMVADYMGSVSVQDAMHTDDDPMNFWVSRLDQWPELAQYALEVLACPPASVLSERVFSAAGGVVTEKRTRLSTGSVDRLSFIKMNENLLLPLLPQYRLISSNYGLYWLLAMLLLWQNIIYYGAGNGS</sequence>
<evidence type="ECO:0000313" key="11">
    <source>
        <dbReference type="Ensembl" id="ENSXETP00000114327"/>
    </source>
</evidence>
<dbReference type="Pfam" id="PF02892">
    <property type="entry name" value="zf-BED"/>
    <property type="match status" value="1"/>
</dbReference>
<feature type="region of interest" description="Disordered" evidence="8">
    <location>
        <begin position="137"/>
        <end position="248"/>
    </location>
</feature>
<dbReference type="SUPFAM" id="SSF53098">
    <property type="entry name" value="Ribonuclease H-like"/>
    <property type="match status" value="1"/>
</dbReference>
<name>A0A803K220_XENTR</name>
<feature type="region of interest" description="Disordered" evidence="8">
    <location>
        <begin position="1"/>
        <end position="55"/>
    </location>
</feature>
<feature type="compositionally biased region" description="Polar residues" evidence="8">
    <location>
        <begin position="284"/>
        <end position="295"/>
    </location>
</feature>
<dbReference type="SUPFAM" id="SSF57667">
    <property type="entry name" value="beta-beta-alpha zinc fingers"/>
    <property type="match status" value="1"/>
</dbReference>
<dbReference type="GO" id="GO:0008270">
    <property type="term" value="F:zinc ion binding"/>
    <property type="evidence" value="ECO:0007669"/>
    <property type="project" value="UniProtKB-KW"/>
</dbReference>
<dbReference type="PANTHER" id="PTHR47241">
    <property type="entry name" value="FINGER PROTEIN, PUTATIVE-RELATED"/>
    <property type="match status" value="1"/>
</dbReference>
<dbReference type="GO" id="GO:0003677">
    <property type="term" value="F:DNA binding"/>
    <property type="evidence" value="ECO:0007669"/>
    <property type="project" value="UniProtKB-KW"/>
</dbReference>
<evidence type="ECO:0000256" key="6">
    <source>
        <dbReference type="ARBA" id="ARBA00023242"/>
    </source>
</evidence>
<feature type="region of interest" description="Disordered" evidence="8">
    <location>
        <begin position="757"/>
        <end position="786"/>
    </location>
</feature>
<dbReference type="PROSITE" id="PS50808">
    <property type="entry name" value="ZF_BED"/>
    <property type="match status" value="1"/>
</dbReference>
<organism evidence="11">
    <name type="scientific">Xenopus tropicalis</name>
    <name type="common">Western clawed frog</name>
    <name type="synonym">Silurana tropicalis</name>
    <dbReference type="NCBI Taxonomy" id="8364"/>
    <lineage>
        <taxon>Eukaryota</taxon>
        <taxon>Metazoa</taxon>
        <taxon>Chordata</taxon>
        <taxon>Craniata</taxon>
        <taxon>Vertebrata</taxon>
        <taxon>Euteleostomi</taxon>
        <taxon>Amphibia</taxon>
        <taxon>Batrachia</taxon>
        <taxon>Anura</taxon>
        <taxon>Pipoidea</taxon>
        <taxon>Pipidae</taxon>
        <taxon>Xenopodinae</taxon>
        <taxon>Xenopus</taxon>
        <taxon>Silurana</taxon>
    </lineage>
</organism>
<feature type="domain" description="BED-type" evidence="10">
    <location>
        <begin position="252"/>
        <end position="309"/>
    </location>
</feature>
<protein>
    <recommendedName>
        <fullName evidence="10">BED-type domain-containing protein</fullName>
    </recommendedName>
</protein>
<evidence type="ECO:0000256" key="2">
    <source>
        <dbReference type="ARBA" id="ARBA00022723"/>
    </source>
</evidence>
<dbReference type="InterPro" id="IPR036236">
    <property type="entry name" value="Znf_C2H2_sf"/>
</dbReference>
<evidence type="ECO:0000256" key="4">
    <source>
        <dbReference type="ARBA" id="ARBA00022833"/>
    </source>
</evidence>
<dbReference type="GeneTree" id="ENSGT00940000166742"/>
<dbReference type="InterPro" id="IPR012337">
    <property type="entry name" value="RNaseH-like_sf"/>
</dbReference>
<dbReference type="Ensembl" id="ENSXETT00000106475">
    <property type="protein sequence ID" value="ENSXETP00000114327"/>
    <property type="gene ID" value="ENSXETG00000045331"/>
</dbReference>
<keyword evidence="6" id="KW-0539">Nucleus</keyword>
<dbReference type="Pfam" id="PF05699">
    <property type="entry name" value="Dimer_Tnp_hAT"/>
    <property type="match status" value="1"/>
</dbReference>
<dbReference type="SMART" id="SM00614">
    <property type="entry name" value="ZnF_BED"/>
    <property type="match status" value="1"/>
</dbReference>
<evidence type="ECO:0000256" key="1">
    <source>
        <dbReference type="ARBA" id="ARBA00004123"/>
    </source>
</evidence>
<evidence type="ECO:0000259" key="10">
    <source>
        <dbReference type="PROSITE" id="PS50808"/>
    </source>
</evidence>
<accession>A0A803K220</accession>